<comment type="caution">
    <text evidence="9">The sequence shown here is derived from an EMBL/GenBank/DDBJ whole genome shotgun (WGS) entry which is preliminary data.</text>
</comment>
<dbReference type="InterPro" id="IPR002401">
    <property type="entry name" value="Cyt_P450_E_grp-I"/>
</dbReference>
<dbReference type="PRINTS" id="PR00463">
    <property type="entry name" value="EP450I"/>
</dbReference>
<evidence type="ECO:0000256" key="4">
    <source>
        <dbReference type="ARBA" id="ARBA00023002"/>
    </source>
</evidence>
<gene>
    <name evidence="9" type="ORF">C480_18732</name>
</gene>
<dbReference type="PRINTS" id="PR00385">
    <property type="entry name" value="P450"/>
</dbReference>
<dbReference type="Gene3D" id="1.10.630.10">
    <property type="entry name" value="Cytochrome P450"/>
    <property type="match status" value="1"/>
</dbReference>
<keyword evidence="4 7" id="KW-0560">Oxidoreductase</keyword>
<dbReference type="InterPro" id="IPR017972">
    <property type="entry name" value="Cyt_P450_CS"/>
</dbReference>
<dbReference type="PANTHER" id="PTHR24291">
    <property type="entry name" value="CYTOCHROME P450 FAMILY 4"/>
    <property type="match status" value="1"/>
</dbReference>
<evidence type="ECO:0000256" key="1">
    <source>
        <dbReference type="ARBA" id="ARBA00010617"/>
    </source>
</evidence>
<proteinExistence type="inferred from homology"/>
<keyword evidence="5 7" id="KW-0408">Iron</keyword>
<evidence type="ECO:0000256" key="2">
    <source>
        <dbReference type="ARBA" id="ARBA00022617"/>
    </source>
</evidence>
<dbReference type="PROSITE" id="PS00086">
    <property type="entry name" value="CYTOCHROME_P450"/>
    <property type="match status" value="1"/>
</dbReference>
<evidence type="ECO:0000256" key="7">
    <source>
        <dbReference type="RuleBase" id="RU000461"/>
    </source>
</evidence>
<keyword evidence="2 7" id="KW-0349">Heme</keyword>
<protein>
    <submittedName>
        <fullName evidence="9">Unspecific monooxygenase (Cytochrome P450)</fullName>
    </submittedName>
</protein>
<keyword evidence="10" id="KW-1185">Reference proteome</keyword>
<evidence type="ECO:0000256" key="8">
    <source>
        <dbReference type="SAM" id="MobiDB-lite"/>
    </source>
</evidence>
<dbReference type="EMBL" id="AOIP01000052">
    <property type="protein sequence ID" value="ELZ00668.1"/>
    <property type="molecule type" value="Genomic_DNA"/>
</dbReference>
<evidence type="ECO:0000313" key="10">
    <source>
        <dbReference type="Proteomes" id="UP000011591"/>
    </source>
</evidence>
<dbReference type="InterPro" id="IPR050196">
    <property type="entry name" value="Cytochrome_P450_Monoox"/>
</dbReference>
<dbReference type="Proteomes" id="UP000011591">
    <property type="component" value="Unassembled WGS sequence"/>
</dbReference>
<dbReference type="InterPro" id="IPR036396">
    <property type="entry name" value="Cyt_P450_sf"/>
</dbReference>
<reference evidence="9 10" key="1">
    <citation type="journal article" date="2014" name="PLoS Genet.">
        <title>Phylogenetically driven sequencing of extremely halophilic archaea reveals strategies for static and dynamic osmo-response.</title>
        <authorList>
            <person name="Becker E.A."/>
            <person name="Seitzer P.M."/>
            <person name="Tritt A."/>
            <person name="Larsen D."/>
            <person name="Krusor M."/>
            <person name="Yao A.I."/>
            <person name="Wu D."/>
            <person name="Madern D."/>
            <person name="Eisen J.A."/>
            <person name="Darling A.E."/>
            <person name="Facciotti M.T."/>
        </authorList>
    </citation>
    <scope>NUCLEOTIDE SEQUENCE [LARGE SCALE GENOMIC DNA]</scope>
    <source>
        <strain evidence="9 10">DSM 13077</strain>
    </source>
</reference>
<feature type="compositionally biased region" description="Basic and acidic residues" evidence="8">
    <location>
        <begin position="417"/>
        <end position="426"/>
    </location>
</feature>
<keyword evidence="6 7" id="KW-0503">Monooxygenase</keyword>
<name>M0ARU8_9EURY</name>
<comment type="similarity">
    <text evidence="1 7">Belongs to the cytochrome P450 family.</text>
</comment>
<dbReference type="AlphaFoldDB" id="M0ARU8"/>
<accession>M0ARU8</accession>
<feature type="region of interest" description="Disordered" evidence="8">
    <location>
        <begin position="406"/>
        <end position="426"/>
    </location>
</feature>
<organism evidence="9 10">
    <name type="scientific">Natrialba aegyptia DSM 13077</name>
    <dbReference type="NCBI Taxonomy" id="1227491"/>
    <lineage>
        <taxon>Archaea</taxon>
        <taxon>Methanobacteriati</taxon>
        <taxon>Methanobacteriota</taxon>
        <taxon>Stenosarchaea group</taxon>
        <taxon>Halobacteria</taxon>
        <taxon>Halobacteriales</taxon>
        <taxon>Natrialbaceae</taxon>
        <taxon>Natrialba</taxon>
    </lineage>
</organism>
<dbReference type="SUPFAM" id="SSF48264">
    <property type="entry name" value="Cytochrome P450"/>
    <property type="match status" value="1"/>
</dbReference>
<evidence type="ECO:0000313" key="9">
    <source>
        <dbReference type="EMBL" id="ELZ00668.1"/>
    </source>
</evidence>
<dbReference type="Pfam" id="PF00067">
    <property type="entry name" value="p450"/>
    <property type="match status" value="1"/>
</dbReference>
<dbReference type="GO" id="GO:0016705">
    <property type="term" value="F:oxidoreductase activity, acting on paired donors, with incorporation or reduction of molecular oxygen"/>
    <property type="evidence" value="ECO:0007669"/>
    <property type="project" value="InterPro"/>
</dbReference>
<dbReference type="PATRIC" id="fig|1227491.4.peg.3796"/>
<keyword evidence="3 7" id="KW-0479">Metal-binding</keyword>
<evidence type="ECO:0000256" key="5">
    <source>
        <dbReference type="ARBA" id="ARBA00023004"/>
    </source>
</evidence>
<dbReference type="GO" id="GO:0005506">
    <property type="term" value="F:iron ion binding"/>
    <property type="evidence" value="ECO:0007669"/>
    <property type="project" value="InterPro"/>
</dbReference>
<dbReference type="InterPro" id="IPR001128">
    <property type="entry name" value="Cyt_P450"/>
</dbReference>
<dbReference type="PANTHER" id="PTHR24291:SF50">
    <property type="entry name" value="BIFUNCTIONAL ALBAFLAVENONE MONOOXYGENASE_TERPENE SYNTHASE"/>
    <property type="match status" value="1"/>
</dbReference>
<sequence>MLGSLIPFLRRPFEFREKCTAEHESILRIDVGPKELYLVTDPEDIEEIFITKSDSFQKPELMRERLGDAFGNGLLLSGGEIWDAQRELAQPEFEASRIGEYIDQMGTIAHGVVSNWDNKNYDMRAEMERITIPILVECLFGTENVEYVQRIAEGAEALTMKYKPTSLSFYLPDWVPTPINMRYHRGLKLLDNTVDDILTERNRGVNRDDLLSVLLKAANEDRYIDRKLIRDEMITIMTGGSGPPAFALAYTLFLLAHHPRQYEQLQAEADAVLDGANPTISDMAELTHTEHVYKESLRLYPPVWTIGRESAESVTIGGYHIPKGTSMVITSWATHRDERFFEKPKVFDPGRWDQDQNRPQFAYFPFGGGPRICIGKRFALTEAKVVLSLIASKYDIEPAHTESLDHRVSTHISPKNAEIRVQPRQD</sequence>
<dbReference type="GO" id="GO:0020037">
    <property type="term" value="F:heme binding"/>
    <property type="evidence" value="ECO:0007669"/>
    <property type="project" value="InterPro"/>
</dbReference>
<evidence type="ECO:0000256" key="6">
    <source>
        <dbReference type="ARBA" id="ARBA00023033"/>
    </source>
</evidence>
<evidence type="ECO:0000256" key="3">
    <source>
        <dbReference type="ARBA" id="ARBA00022723"/>
    </source>
</evidence>
<dbReference type="GO" id="GO:0004497">
    <property type="term" value="F:monooxygenase activity"/>
    <property type="evidence" value="ECO:0007669"/>
    <property type="project" value="UniProtKB-KW"/>
</dbReference>